<evidence type="ECO:0000313" key="2">
    <source>
        <dbReference type="Proteomes" id="UP000274822"/>
    </source>
</evidence>
<keyword evidence="2" id="KW-1185">Reference proteome</keyword>
<protein>
    <submittedName>
        <fullName evidence="1">Uncharacterized protein</fullName>
    </submittedName>
</protein>
<gene>
    <name evidence="1" type="ORF">BC938DRAFT_474304</name>
</gene>
<organism evidence="1 2">
    <name type="scientific">Jimgerdemannia flammicorona</name>
    <dbReference type="NCBI Taxonomy" id="994334"/>
    <lineage>
        <taxon>Eukaryota</taxon>
        <taxon>Fungi</taxon>
        <taxon>Fungi incertae sedis</taxon>
        <taxon>Mucoromycota</taxon>
        <taxon>Mucoromycotina</taxon>
        <taxon>Endogonomycetes</taxon>
        <taxon>Endogonales</taxon>
        <taxon>Endogonaceae</taxon>
        <taxon>Jimgerdemannia</taxon>
    </lineage>
</organism>
<dbReference type="EMBL" id="RBNJ01001774">
    <property type="protein sequence ID" value="RUS32784.1"/>
    <property type="molecule type" value="Genomic_DNA"/>
</dbReference>
<accession>A0A433QSM0</accession>
<dbReference type="Proteomes" id="UP000274822">
    <property type="component" value="Unassembled WGS sequence"/>
</dbReference>
<sequence>MDKADGWDAIDNTYIPFQTEPPRLDTWIKVDLSFPANYIAILGLYDIDCQIVALALSHERELGGEINTELLAIALIARVGDDVPVCVTGRRNALVQRQRQGPVGVHDSRPKQKHRADPVTVECRGCRTLVCGLDCRAHIARRHGHGWVLTLDEWAGSGEEGSGQEGDGEGFDGGANVHGVLDNVVCDVLEY</sequence>
<name>A0A433QSM0_9FUNG</name>
<reference evidence="1 2" key="1">
    <citation type="journal article" date="2018" name="New Phytol.">
        <title>Phylogenomics of Endogonaceae and evolution of mycorrhizas within Mucoromycota.</title>
        <authorList>
            <person name="Chang Y."/>
            <person name="Desiro A."/>
            <person name="Na H."/>
            <person name="Sandor L."/>
            <person name="Lipzen A."/>
            <person name="Clum A."/>
            <person name="Barry K."/>
            <person name="Grigoriev I.V."/>
            <person name="Martin F.M."/>
            <person name="Stajich J.E."/>
            <person name="Smith M.E."/>
            <person name="Bonito G."/>
            <person name="Spatafora J.W."/>
        </authorList>
    </citation>
    <scope>NUCLEOTIDE SEQUENCE [LARGE SCALE GENOMIC DNA]</scope>
    <source>
        <strain evidence="1 2">AD002</strain>
    </source>
</reference>
<evidence type="ECO:0000313" key="1">
    <source>
        <dbReference type="EMBL" id="RUS32784.1"/>
    </source>
</evidence>
<comment type="caution">
    <text evidence="1">The sequence shown here is derived from an EMBL/GenBank/DDBJ whole genome shotgun (WGS) entry which is preliminary data.</text>
</comment>
<dbReference type="AlphaFoldDB" id="A0A433QSM0"/>
<proteinExistence type="predicted"/>